<gene>
    <name evidence="10" type="ORF">AVDCRST_MAG45-640</name>
</gene>
<dbReference type="SUPFAM" id="SSF144052">
    <property type="entry name" value="Thermophilic metalloprotease-like"/>
    <property type="match status" value="1"/>
</dbReference>
<keyword evidence="8 10" id="KW-0378">Hydrolase</keyword>
<protein>
    <submittedName>
        <fullName evidence="10">Aminopeptidase S (Leu, Val, Phe, Tyr preference)</fullName>
        <ecNumber evidence="10">3.4.11.24</ecNumber>
    </submittedName>
</protein>
<accession>A0A6J4SBA5</accession>
<name>A0A6J4SBA5_9ACTN</name>
<dbReference type="GO" id="GO:0046872">
    <property type="term" value="F:metal ion binding"/>
    <property type="evidence" value="ECO:0007669"/>
    <property type="project" value="UniProtKB-KW"/>
</dbReference>
<evidence type="ECO:0000256" key="2">
    <source>
        <dbReference type="ARBA" id="ARBA00001946"/>
    </source>
</evidence>
<dbReference type="AlphaFoldDB" id="A0A6J4SBA5"/>
<dbReference type="InterPro" id="IPR035097">
    <property type="entry name" value="M29_N-terminal"/>
</dbReference>
<dbReference type="EC" id="3.4.11.24" evidence="10"/>
<comment type="similarity">
    <text evidence="4">Belongs to the peptidase M29 family.</text>
</comment>
<proteinExistence type="inferred from homology"/>
<keyword evidence="9" id="KW-0482">Metalloprotease</keyword>
<keyword evidence="6" id="KW-0645">Protease</keyword>
<evidence type="ECO:0000256" key="3">
    <source>
        <dbReference type="ARBA" id="ARBA00001947"/>
    </source>
</evidence>
<dbReference type="GO" id="GO:0006508">
    <property type="term" value="P:proteolysis"/>
    <property type="evidence" value="ECO:0007669"/>
    <property type="project" value="UniProtKB-KW"/>
</dbReference>
<dbReference type="Gene3D" id="3.40.1830.10">
    <property type="entry name" value="Thermophilic metalloprotease (M29)"/>
    <property type="match status" value="1"/>
</dbReference>
<dbReference type="PROSITE" id="PS51257">
    <property type="entry name" value="PROKAR_LIPOPROTEIN"/>
    <property type="match status" value="1"/>
</dbReference>
<dbReference type="InterPro" id="IPR052170">
    <property type="entry name" value="M29_Exopeptidase"/>
</dbReference>
<evidence type="ECO:0000256" key="5">
    <source>
        <dbReference type="ARBA" id="ARBA00022438"/>
    </source>
</evidence>
<evidence type="ECO:0000256" key="7">
    <source>
        <dbReference type="ARBA" id="ARBA00022723"/>
    </source>
</evidence>
<dbReference type="GO" id="GO:0004177">
    <property type="term" value="F:aminopeptidase activity"/>
    <property type="evidence" value="ECO:0007669"/>
    <property type="project" value="UniProtKB-KW"/>
</dbReference>
<evidence type="ECO:0000256" key="8">
    <source>
        <dbReference type="ARBA" id="ARBA00022801"/>
    </source>
</evidence>
<evidence type="ECO:0000256" key="6">
    <source>
        <dbReference type="ARBA" id="ARBA00022670"/>
    </source>
</evidence>
<keyword evidence="7" id="KW-0479">Metal-binding</keyword>
<comment type="cofactor">
    <cofactor evidence="3">
        <name>Zn(2+)</name>
        <dbReference type="ChEBI" id="CHEBI:29105"/>
    </cofactor>
</comment>
<comment type="cofactor">
    <cofactor evidence="2">
        <name>Mg(2+)</name>
        <dbReference type="ChEBI" id="CHEBI:18420"/>
    </cofactor>
</comment>
<dbReference type="Pfam" id="PF02073">
    <property type="entry name" value="Peptidase_M29"/>
    <property type="match status" value="1"/>
</dbReference>
<evidence type="ECO:0000256" key="9">
    <source>
        <dbReference type="ARBA" id="ARBA00023049"/>
    </source>
</evidence>
<dbReference type="InterPro" id="IPR000787">
    <property type="entry name" value="Peptidase_M29"/>
</dbReference>
<dbReference type="PANTHER" id="PTHR34448:SF3">
    <property type="entry name" value="AMINOPEPTIDASE AMPS"/>
    <property type="match status" value="1"/>
</dbReference>
<comment type="cofactor">
    <cofactor evidence="1">
        <name>Co(2+)</name>
        <dbReference type="ChEBI" id="CHEBI:48828"/>
    </cofactor>
</comment>
<organism evidence="10">
    <name type="scientific">uncultured Solirubrobacterales bacterium</name>
    <dbReference type="NCBI Taxonomy" id="768556"/>
    <lineage>
        <taxon>Bacteria</taxon>
        <taxon>Bacillati</taxon>
        <taxon>Actinomycetota</taxon>
        <taxon>Thermoleophilia</taxon>
        <taxon>Solirubrobacterales</taxon>
        <taxon>environmental samples</taxon>
    </lineage>
</organism>
<evidence type="ECO:0000256" key="4">
    <source>
        <dbReference type="ARBA" id="ARBA00008236"/>
    </source>
</evidence>
<dbReference type="GO" id="GO:0008237">
    <property type="term" value="F:metallopeptidase activity"/>
    <property type="evidence" value="ECO:0007669"/>
    <property type="project" value="UniProtKB-KW"/>
</dbReference>
<dbReference type="EMBL" id="CADCVU010000057">
    <property type="protein sequence ID" value="CAA9489262.1"/>
    <property type="molecule type" value="Genomic_DNA"/>
</dbReference>
<sequence length="397" mass="43140">MDDAKVERLAELIVGFGANVQPGQIVAVSCEPGKEYLVRAIAASAYRHGASFVDVSWFDPWVKRARIEHAGEDTLDFVPPWYGERILELGRRRAARIALSGPVAPGVLSDLDPVRAGRDRLPAVKESGQVVNERTTNWTIGPCPTPAWAALVHPDLDPETGLERLWEQIVHVCRLDEPDPVAAWNERRDVLVKAAATLTDRGFDAIHYEGPGTDLTVGLLPGARWQAASFETIDGLPHMPNLPTEEVFTTPDPARTQGHVRSTTPLVLTDGTVVRGLEVRFEGGRIAELRAETGGETLRTITETDDGAARLGEIALVDGAGRIGALDTILYDTLLDENAASHIALGQGFPFLLDDPARSNESQIHIDFMIGSPEMTVTGLTRDGRRVPVLVQGAWQI</sequence>
<keyword evidence="5 10" id="KW-0031">Aminopeptidase</keyword>
<evidence type="ECO:0000313" key="10">
    <source>
        <dbReference type="EMBL" id="CAA9489262.1"/>
    </source>
</evidence>
<dbReference type="PRINTS" id="PR00919">
    <property type="entry name" value="THERMOPTASE"/>
</dbReference>
<reference evidence="10" key="1">
    <citation type="submission" date="2020-02" db="EMBL/GenBank/DDBJ databases">
        <authorList>
            <person name="Meier V. D."/>
        </authorList>
    </citation>
    <scope>NUCLEOTIDE SEQUENCE</scope>
    <source>
        <strain evidence="10">AVDCRST_MAG45</strain>
    </source>
</reference>
<evidence type="ECO:0000256" key="1">
    <source>
        <dbReference type="ARBA" id="ARBA00001941"/>
    </source>
</evidence>
<dbReference type="PANTHER" id="PTHR34448">
    <property type="entry name" value="AMINOPEPTIDASE"/>
    <property type="match status" value="1"/>
</dbReference>